<protein>
    <submittedName>
        <fullName evidence="1">Uncharacterized protein</fullName>
    </submittedName>
</protein>
<name>A0A0E9RMC0_ANGAN</name>
<dbReference type="PROSITE" id="PS51257">
    <property type="entry name" value="PROKAR_LIPOPROTEIN"/>
    <property type="match status" value="1"/>
</dbReference>
<dbReference type="AlphaFoldDB" id="A0A0E9RMC0"/>
<proteinExistence type="predicted"/>
<organism evidence="1">
    <name type="scientific">Anguilla anguilla</name>
    <name type="common">European freshwater eel</name>
    <name type="synonym">Muraena anguilla</name>
    <dbReference type="NCBI Taxonomy" id="7936"/>
    <lineage>
        <taxon>Eukaryota</taxon>
        <taxon>Metazoa</taxon>
        <taxon>Chordata</taxon>
        <taxon>Craniata</taxon>
        <taxon>Vertebrata</taxon>
        <taxon>Euteleostomi</taxon>
        <taxon>Actinopterygii</taxon>
        <taxon>Neopterygii</taxon>
        <taxon>Teleostei</taxon>
        <taxon>Anguilliformes</taxon>
        <taxon>Anguillidae</taxon>
        <taxon>Anguilla</taxon>
    </lineage>
</organism>
<reference evidence="1" key="1">
    <citation type="submission" date="2014-11" db="EMBL/GenBank/DDBJ databases">
        <authorList>
            <person name="Amaro Gonzalez C."/>
        </authorList>
    </citation>
    <scope>NUCLEOTIDE SEQUENCE</scope>
</reference>
<sequence>MTDRCGSHSCGLTAGCFRRFRKKRLAVFAQDNFLFVSERPGKRGEMEERRVEKKKKKSQNFMNQHYVKTSLLKSCEFCNKGGIENVVSIK</sequence>
<reference evidence="1" key="2">
    <citation type="journal article" date="2015" name="Fish Shellfish Immunol.">
        <title>Early steps in the European eel (Anguilla anguilla)-Vibrio vulnificus interaction in the gills: Role of the RtxA13 toxin.</title>
        <authorList>
            <person name="Callol A."/>
            <person name="Pajuelo D."/>
            <person name="Ebbesson L."/>
            <person name="Teles M."/>
            <person name="MacKenzie S."/>
            <person name="Amaro C."/>
        </authorList>
    </citation>
    <scope>NUCLEOTIDE SEQUENCE</scope>
</reference>
<evidence type="ECO:0000313" key="1">
    <source>
        <dbReference type="EMBL" id="JAH30276.1"/>
    </source>
</evidence>
<accession>A0A0E9RMC0</accession>
<dbReference type="EMBL" id="GBXM01078301">
    <property type="protein sequence ID" value="JAH30276.1"/>
    <property type="molecule type" value="Transcribed_RNA"/>
</dbReference>